<dbReference type="OrthoDB" id="1248222at2"/>
<protein>
    <recommendedName>
        <fullName evidence="4">WG repeat-containing protein</fullName>
    </recommendedName>
</protein>
<dbReference type="Proteomes" id="UP000319175">
    <property type="component" value="Unassembled WGS sequence"/>
</dbReference>
<evidence type="ECO:0000313" key="2">
    <source>
        <dbReference type="EMBL" id="TPD69748.1"/>
    </source>
</evidence>
<evidence type="ECO:0008006" key="4">
    <source>
        <dbReference type="Google" id="ProtNLM"/>
    </source>
</evidence>
<keyword evidence="1" id="KW-0732">Signal</keyword>
<sequence>MKLVFLFFFCLLIHPICNGQQTYTITEGELQFIHPEKGIVIKKNDSFYKLDINVDFIGNKQNISSALSPIKEEEVKILSKKQNSITYNEIDGSYDFKKLQKLQFVFEEDKDDSYKFCQFNPNYFAIFSNKRENEATYTSLVEYMPYIFILFGKKKIIYTYHNEYVYLIPTKNKINLFEQYSKPIAELKTEKLVLTNNEIFEFSIHAFPNLEESFFKIDSLSNKKVILKNSYNETLISKSYDSIVLGTLIRCYDNGSIDLYNLALKKLNKTKLKAVKQYRGSLQVIENNRLKLMDWTGAEIKKKIDFGIVLLEAPERNYFYEVSIKKEPHFVLKARNFDNFCREDSNTTIDSISLLNTENIKAFYFKQQSTDTIARPYDFTPHFQSDKKARITELVNFDYETIWFLNNDGTFGMNYLGHFIKTDFDSTTFSNHQKLQSVDYNYPYYKIRKNDLYQFFPLQKDFRYKKLGDFQGNFARFELSNGQKGWLSLDGKESLD</sequence>
<keyword evidence="3" id="KW-1185">Reference proteome</keyword>
<proteinExistence type="predicted"/>
<evidence type="ECO:0000256" key="1">
    <source>
        <dbReference type="SAM" id="SignalP"/>
    </source>
</evidence>
<comment type="caution">
    <text evidence="2">The sequence shown here is derived from an EMBL/GenBank/DDBJ whole genome shotgun (WGS) entry which is preliminary data.</text>
</comment>
<feature type="chain" id="PRO_5021347509" description="WG repeat-containing protein" evidence="1">
    <location>
        <begin position="20"/>
        <end position="496"/>
    </location>
</feature>
<dbReference type="AlphaFoldDB" id="A0A501QBF0"/>
<evidence type="ECO:0000313" key="3">
    <source>
        <dbReference type="Proteomes" id="UP000319175"/>
    </source>
</evidence>
<feature type="signal peptide" evidence="1">
    <location>
        <begin position="1"/>
        <end position="19"/>
    </location>
</feature>
<name>A0A501QBF0_9FLAO</name>
<reference evidence="2 3" key="2">
    <citation type="submission" date="2019-06" db="EMBL/GenBank/DDBJ databases">
        <authorList>
            <person name="Seo Y."/>
        </authorList>
    </citation>
    <scope>NUCLEOTIDE SEQUENCE [LARGE SCALE GENOMIC DNA]</scope>
    <source>
        <strain evidence="2 3">MaA-Y11</strain>
    </source>
</reference>
<gene>
    <name evidence="2" type="ORF">FJA49_07515</name>
</gene>
<reference evidence="2 3" key="1">
    <citation type="submission" date="2019-06" db="EMBL/GenBank/DDBJ databases">
        <title>Flavobacterium sp. MaA-Y11 from geoumgang.</title>
        <authorList>
            <person name="Jeong S."/>
        </authorList>
    </citation>
    <scope>NUCLEOTIDE SEQUENCE [LARGE SCALE GENOMIC DNA]</scope>
    <source>
        <strain evidence="2 3">MaA-Y11</strain>
    </source>
</reference>
<organism evidence="2 3">
    <name type="scientific">Flavobacterium microcysteis</name>
    <dbReference type="NCBI Taxonomy" id="2596891"/>
    <lineage>
        <taxon>Bacteria</taxon>
        <taxon>Pseudomonadati</taxon>
        <taxon>Bacteroidota</taxon>
        <taxon>Flavobacteriia</taxon>
        <taxon>Flavobacteriales</taxon>
        <taxon>Flavobacteriaceae</taxon>
        <taxon>Flavobacterium</taxon>
    </lineage>
</organism>
<dbReference type="RefSeq" id="WP_140000375.1">
    <property type="nucleotide sequence ID" value="NZ_VFJE01000053.1"/>
</dbReference>
<accession>A0A501QBF0</accession>
<dbReference type="EMBL" id="VFJE01000053">
    <property type="protein sequence ID" value="TPD69748.1"/>
    <property type="molecule type" value="Genomic_DNA"/>
</dbReference>